<feature type="region of interest" description="Disordered" evidence="1">
    <location>
        <begin position="1"/>
        <end position="430"/>
    </location>
</feature>
<dbReference type="GO" id="GO:0070772">
    <property type="term" value="C:PAS complex"/>
    <property type="evidence" value="ECO:0007669"/>
    <property type="project" value="TreeGrafter"/>
</dbReference>
<evidence type="ECO:0000313" key="4">
    <source>
        <dbReference type="Proteomes" id="UP000799536"/>
    </source>
</evidence>
<keyword evidence="2" id="KW-0812">Transmembrane</keyword>
<dbReference type="PANTHER" id="PTHR28258">
    <property type="entry name" value="VACUOLAR SEGREGATION PROTEIN 7"/>
    <property type="match status" value="1"/>
</dbReference>
<feature type="compositionally biased region" description="Basic residues" evidence="1">
    <location>
        <begin position="582"/>
        <end position="591"/>
    </location>
</feature>
<feature type="non-terminal residue" evidence="3">
    <location>
        <position position="938"/>
    </location>
</feature>
<feature type="compositionally biased region" description="Low complexity" evidence="1">
    <location>
        <begin position="311"/>
        <end position="323"/>
    </location>
</feature>
<dbReference type="EMBL" id="ML993913">
    <property type="protein sequence ID" value="KAF2203107.1"/>
    <property type="molecule type" value="Genomic_DNA"/>
</dbReference>
<comment type="caution">
    <text evidence="3">The sequence shown here is derived from an EMBL/GenBank/DDBJ whole genome shotgun (WGS) entry which is preliminary data.</text>
</comment>
<evidence type="ECO:0000256" key="1">
    <source>
        <dbReference type="SAM" id="MobiDB-lite"/>
    </source>
</evidence>
<feature type="compositionally biased region" description="Polar residues" evidence="1">
    <location>
        <begin position="324"/>
        <end position="334"/>
    </location>
</feature>
<proteinExistence type="predicted"/>
<feature type="compositionally biased region" description="Polar residues" evidence="1">
    <location>
        <begin position="342"/>
        <end position="365"/>
    </location>
</feature>
<feature type="non-terminal residue" evidence="3">
    <location>
        <position position="1"/>
    </location>
</feature>
<dbReference type="GO" id="GO:1903778">
    <property type="term" value="P:protein localization to vacuolar membrane"/>
    <property type="evidence" value="ECO:0007669"/>
    <property type="project" value="TreeGrafter"/>
</dbReference>
<name>A0A9P4MUI6_9PLEO</name>
<dbReference type="GO" id="GO:0010513">
    <property type="term" value="P:positive regulation of phosphatidylinositol biosynthetic process"/>
    <property type="evidence" value="ECO:0007669"/>
    <property type="project" value="TreeGrafter"/>
</dbReference>
<feature type="compositionally biased region" description="Polar residues" evidence="1">
    <location>
        <begin position="110"/>
        <end position="126"/>
    </location>
</feature>
<evidence type="ECO:0000313" key="3">
    <source>
        <dbReference type="EMBL" id="KAF2203107.1"/>
    </source>
</evidence>
<feature type="compositionally biased region" description="Basic and acidic residues" evidence="1">
    <location>
        <begin position="280"/>
        <end position="293"/>
    </location>
</feature>
<feature type="region of interest" description="Disordered" evidence="1">
    <location>
        <begin position="605"/>
        <end position="651"/>
    </location>
</feature>
<sequence length="938" mass="102213">APTTSAAPANRSQAPASGSGRASSVHKKRQTVSGSRSRGPSAPPSRTNSPFPSRDNSPHRHQQRQPASSGPTPKSGLRSRKNSTEASPNRAQILAGTASTVPSAAAIQRALSSANIPSIPPTSLQDPSRLPRPQKASAGTNSGDATPHWPVSPRLKSPPPESGTRSRSRRNSLRSQARNISAASSAPSIVVQSSSPAPTSRIPVVDEGTHSDLEEQPPIMSMKGSSRGASGAVPKLETVQEASLPTSPGFDGLEVQSVPHNSQRNTISEEDSSDVTTSKVTEDLTKASRHPESESDGGVNNPERRDKSSEMRSSSSQRPNMSSKASYSSLSTIKSKAEVPSKNMTVETETVPSIPQAPLVSNQDRIVSGRGEPSGSLRLKPSNETIRPRKERSRPKRKAASINSGTGRLPRSYHHHHHPTASFSGSPISHDDRRSLVSVMTSSPETALRSPPLHSPSLIYLRTRTDSWSRKASSKADVFEAKVASAVDEANSSDSDETFVYESNPPDSQPHRNRHHHSRTPSMTSINSMADPRTVIRDSHRTAGKKSSMKFANNPYNNPDLEDDFGEGTVRGPSGRTAGGPYHHHIGRHGQGRGVLNQHQVLTGDVSGTQSSKTRVISSRGPSQPSSPRFQPMRMQNGTMNSARGNKNGEYSAYDIDSAGVADDERTPLISNIRSPRSSRNSRRPESGSLRQFELHQRRRSSSWCNRVAGGLVLAILLLVLIFSTVGLVFATTKPLYGLKVREVQNVIASQEEIMLDLLVSAVNPNIIGVTIADMDVNIFAKSKHIGSDKWWREHGRRHDNQEDWQHISGPPDEVTVTTRDMVQAQSGIDEGTDPIEDPEVGEPRTMLLGRIFRFDSPLQFEGNFFKHISVESLGELRLPKPGNKTESGGPERWEEVLKYPFELILRGVFKYQLPLSTREHTVPITASYFYEPEKERK</sequence>
<dbReference type="InterPro" id="IPR024260">
    <property type="entry name" value="Vac7"/>
</dbReference>
<dbReference type="Pfam" id="PF12751">
    <property type="entry name" value="Vac7"/>
    <property type="match status" value="2"/>
</dbReference>
<feature type="compositionally biased region" description="Low complexity" evidence="1">
    <location>
        <begin position="180"/>
        <end position="198"/>
    </location>
</feature>
<keyword evidence="4" id="KW-1185">Reference proteome</keyword>
<feature type="region of interest" description="Disordered" evidence="1">
    <location>
        <begin position="540"/>
        <end position="591"/>
    </location>
</feature>
<feature type="region of interest" description="Disordered" evidence="1">
    <location>
        <begin position="486"/>
        <end position="527"/>
    </location>
</feature>
<feature type="compositionally biased region" description="Low complexity" evidence="1">
    <location>
        <begin position="618"/>
        <end position="632"/>
    </location>
</feature>
<dbReference type="GO" id="GO:0000329">
    <property type="term" value="C:fungal-type vacuole membrane"/>
    <property type="evidence" value="ECO:0007669"/>
    <property type="project" value="TreeGrafter"/>
</dbReference>
<dbReference type="Proteomes" id="UP000799536">
    <property type="component" value="Unassembled WGS sequence"/>
</dbReference>
<evidence type="ECO:0008006" key="5">
    <source>
        <dbReference type="Google" id="ProtNLM"/>
    </source>
</evidence>
<organism evidence="3 4">
    <name type="scientific">Delitschia confertaspora ATCC 74209</name>
    <dbReference type="NCBI Taxonomy" id="1513339"/>
    <lineage>
        <taxon>Eukaryota</taxon>
        <taxon>Fungi</taxon>
        <taxon>Dikarya</taxon>
        <taxon>Ascomycota</taxon>
        <taxon>Pezizomycotina</taxon>
        <taxon>Dothideomycetes</taxon>
        <taxon>Pleosporomycetidae</taxon>
        <taxon>Pleosporales</taxon>
        <taxon>Delitschiaceae</taxon>
        <taxon>Delitschia</taxon>
    </lineage>
</organism>
<feature type="transmembrane region" description="Helical" evidence="2">
    <location>
        <begin position="708"/>
        <end position="732"/>
    </location>
</feature>
<feature type="compositionally biased region" description="Low complexity" evidence="1">
    <location>
        <begin position="670"/>
        <end position="679"/>
    </location>
</feature>
<reference evidence="3" key="1">
    <citation type="journal article" date="2020" name="Stud. Mycol.">
        <title>101 Dothideomycetes genomes: a test case for predicting lifestyles and emergence of pathogens.</title>
        <authorList>
            <person name="Haridas S."/>
            <person name="Albert R."/>
            <person name="Binder M."/>
            <person name="Bloem J."/>
            <person name="Labutti K."/>
            <person name="Salamov A."/>
            <person name="Andreopoulos B."/>
            <person name="Baker S."/>
            <person name="Barry K."/>
            <person name="Bills G."/>
            <person name="Bluhm B."/>
            <person name="Cannon C."/>
            <person name="Castanera R."/>
            <person name="Culley D."/>
            <person name="Daum C."/>
            <person name="Ezra D."/>
            <person name="Gonzalez J."/>
            <person name="Henrissat B."/>
            <person name="Kuo A."/>
            <person name="Liang C."/>
            <person name="Lipzen A."/>
            <person name="Lutzoni F."/>
            <person name="Magnuson J."/>
            <person name="Mondo S."/>
            <person name="Nolan M."/>
            <person name="Ohm R."/>
            <person name="Pangilinan J."/>
            <person name="Park H.-J."/>
            <person name="Ramirez L."/>
            <person name="Alfaro M."/>
            <person name="Sun H."/>
            <person name="Tritt A."/>
            <person name="Yoshinaga Y."/>
            <person name="Zwiers L.-H."/>
            <person name="Turgeon B."/>
            <person name="Goodwin S."/>
            <person name="Spatafora J."/>
            <person name="Crous P."/>
            <person name="Grigoriev I."/>
        </authorList>
    </citation>
    <scope>NUCLEOTIDE SEQUENCE</scope>
    <source>
        <strain evidence="3">ATCC 74209</strain>
    </source>
</reference>
<feature type="compositionally biased region" description="Low complexity" evidence="1">
    <location>
        <begin position="33"/>
        <end position="46"/>
    </location>
</feature>
<evidence type="ECO:0000256" key="2">
    <source>
        <dbReference type="SAM" id="Phobius"/>
    </source>
</evidence>
<dbReference type="GO" id="GO:0000011">
    <property type="term" value="P:vacuole inheritance"/>
    <property type="evidence" value="ECO:0007669"/>
    <property type="project" value="TreeGrafter"/>
</dbReference>
<gene>
    <name evidence="3" type="ORF">GQ43DRAFT_348202</name>
</gene>
<protein>
    <recommendedName>
        <fullName evidence="5">Vacuolar segregation subunit 7</fullName>
    </recommendedName>
</protein>
<keyword evidence="2" id="KW-0472">Membrane</keyword>
<keyword evidence="2" id="KW-1133">Transmembrane helix</keyword>
<feature type="compositionally biased region" description="Polar residues" evidence="1">
    <location>
        <begin position="1"/>
        <end position="22"/>
    </location>
</feature>
<accession>A0A9P4MUI6</accession>
<feature type="compositionally biased region" description="Polar residues" evidence="1">
    <location>
        <begin position="605"/>
        <end position="617"/>
    </location>
</feature>
<dbReference type="PANTHER" id="PTHR28258:SF1">
    <property type="entry name" value="VACUOLAR SEGREGATION PROTEIN 7"/>
    <property type="match status" value="1"/>
</dbReference>
<feature type="region of interest" description="Disordered" evidence="1">
    <location>
        <begin position="665"/>
        <end position="694"/>
    </location>
</feature>
<feature type="compositionally biased region" description="Polar residues" evidence="1">
    <location>
        <begin position="634"/>
        <end position="645"/>
    </location>
</feature>
<dbReference type="OrthoDB" id="1204at2759"/>
<dbReference type="AlphaFoldDB" id="A0A9P4MUI6"/>
<feature type="compositionally biased region" description="Basic residues" evidence="1">
    <location>
        <begin position="389"/>
        <end position="399"/>
    </location>
</feature>